<evidence type="ECO:0000256" key="7">
    <source>
        <dbReference type="PROSITE-ProRule" id="PRU01373"/>
    </source>
</evidence>
<keyword evidence="3" id="KW-0808">Transferase</keyword>
<evidence type="ECO:0000313" key="9">
    <source>
        <dbReference type="EMBL" id="MCW8085713.1"/>
    </source>
</evidence>
<sequence length="473" mass="52375">MLFVRTPGRSPGLGQHQRLALVGPGVSRRTAISGGSFALAAACGLTACSTSPAPEPVPIATRPAHAELSRLRDAGPRLAVAGESLNTGLLRRFYARHGFAPVWRTREAQAESLMAVVLRSGGHGLDPELFHATVLRRASDLPSLDRDLLLSHAFLSYADALAHGAVPVERRRPGEDLAPEAVDVADVLDAATDSPDPVAVLEALAPATPTYSALRQALQRHGPNAASEQANRTRSRAIEVNLERQRWLPRSLPPDRVWVNVADQRLTFYRDHKPVFTTRVVVGNDAENRQSPEFRALIEGSFFNPPWIVPRDIVVAELLPRIQREPDYLARNNMVMLPNGEVEQRPGPNAGVGFIMLDMPNRFDVYLHDTPAKYLFSRDNRRLSFGCIRVENPRAFAALLMEQTLDEIDEVIGTGVTTRRAVPTPMPVFIVYQTAFADTEGTTQFRPDFYNRDARIWEQLRRRPSGERSSTEA</sequence>
<evidence type="ECO:0000256" key="5">
    <source>
        <dbReference type="ARBA" id="ARBA00022984"/>
    </source>
</evidence>
<dbReference type="InterPro" id="IPR045380">
    <property type="entry name" value="LD_TPept_scaffold_dom"/>
</dbReference>
<dbReference type="PANTHER" id="PTHR41533">
    <property type="entry name" value="L,D-TRANSPEPTIDASE HI_1667-RELATED"/>
    <property type="match status" value="1"/>
</dbReference>
<proteinExistence type="inferred from homology"/>
<dbReference type="Gene3D" id="2.40.440.10">
    <property type="entry name" value="L,D-transpeptidase catalytic domain-like"/>
    <property type="match status" value="1"/>
</dbReference>
<evidence type="ECO:0000256" key="6">
    <source>
        <dbReference type="ARBA" id="ARBA00023316"/>
    </source>
</evidence>
<dbReference type="PANTHER" id="PTHR41533:SF2">
    <property type="entry name" value="BLR7131 PROTEIN"/>
    <property type="match status" value="1"/>
</dbReference>
<evidence type="ECO:0000256" key="2">
    <source>
        <dbReference type="ARBA" id="ARBA00005992"/>
    </source>
</evidence>
<dbReference type="Pfam" id="PF20142">
    <property type="entry name" value="Scaffold"/>
    <property type="match status" value="1"/>
</dbReference>
<feature type="domain" description="L,D-TPase catalytic" evidence="8">
    <location>
        <begin position="255"/>
        <end position="419"/>
    </location>
</feature>
<dbReference type="InterPro" id="IPR052905">
    <property type="entry name" value="LD-transpeptidase_YkuD-like"/>
</dbReference>
<evidence type="ECO:0000256" key="1">
    <source>
        <dbReference type="ARBA" id="ARBA00004752"/>
    </source>
</evidence>
<comment type="similarity">
    <text evidence="2">Belongs to the YkuD family.</text>
</comment>
<keyword evidence="4 7" id="KW-0133">Cell shape</keyword>
<dbReference type="SUPFAM" id="SSF141523">
    <property type="entry name" value="L,D-transpeptidase catalytic domain-like"/>
    <property type="match status" value="1"/>
</dbReference>
<keyword evidence="5 7" id="KW-0573">Peptidoglycan synthesis</keyword>
<dbReference type="CDD" id="cd16913">
    <property type="entry name" value="YkuD_like"/>
    <property type="match status" value="1"/>
</dbReference>
<keyword evidence="6 7" id="KW-0961">Cell wall biogenesis/degradation</keyword>
<reference evidence="9 10" key="1">
    <citation type="submission" date="2022-10" db="EMBL/GenBank/DDBJ databases">
        <title>Roseococcus glaciei nov., sp. nov., isolated from glacier.</title>
        <authorList>
            <person name="Liu Q."/>
            <person name="Xin Y.-H."/>
        </authorList>
    </citation>
    <scope>NUCLEOTIDE SEQUENCE [LARGE SCALE GENOMIC DNA]</scope>
    <source>
        <strain evidence="9 10">MDT2-1-1</strain>
    </source>
</reference>
<dbReference type="PROSITE" id="PS52029">
    <property type="entry name" value="LD_TPASE"/>
    <property type="match status" value="1"/>
</dbReference>
<organism evidence="9 10">
    <name type="scientific">Sabulicella glaciei</name>
    <dbReference type="NCBI Taxonomy" id="2984948"/>
    <lineage>
        <taxon>Bacteria</taxon>
        <taxon>Pseudomonadati</taxon>
        <taxon>Pseudomonadota</taxon>
        <taxon>Alphaproteobacteria</taxon>
        <taxon>Acetobacterales</taxon>
        <taxon>Acetobacteraceae</taxon>
        <taxon>Sabulicella</taxon>
    </lineage>
</organism>
<dbReference type="Proteomes" id="UP001526430">
    <property type="component" value="Unassembled WGS sequence"/>
</dbReference>
<evidence type="ECO:0000259" key="8">
    <source>
        <dbReference type="PROSITE" id="PS52029"/>
    </source>
</evidence>
<gene>
    <name evidence="9" type="ORF">OF850_08755</name>
</gene>
<accession>A0ABT3NU85</accession>
<evidence type="ECO:0000313" key="10">
    <source>
        <dbReference type="Proteomes" id="UP001526430"/>
    </source>
</evidence>
<protein>
    <submittedName>
        <fullName evidence="9">L,D-transpeptidase family protein</fullName>
    </submittedName>
</protein>
<dbReference type="EMBL" id="JAPFQI010000004">
    <property type="protein sequence ID" value="MCW8085713.1"/>
    <property type="molecule type" value="Genomic_DNA"/>
</dbReference>
<dbReference type="InterPro" id="IPR038063">
    <property type="entry name" value="Transpep_catalytic_dom"/>
</dbReference>
<keyword evidence="10" id="KW-1185">Reference proteome</keyword>
<dbReference type="InterPro" id="IPR005490">
    <property type="entry name" value="LD_TPept_cat_dom"/>
</dbReference>
<feature type="active site" description="Proton donor/acceptor" evidence="7">
    <location>
        <position position="368"/>
    </location>
</feature>
<comment type="pathway">
    <text evidence="1 7">Cell wall biogenesis; peptidoglycan biosynthesis.</text>
</comment>
<comment type="caution">
    <text evidence="9">The sequence shown here is derived from an EMBL/GenBank/DDBJ whole genome shotgun (WGS) entry which is preliminary data.</text>
</comment>
<feature type="active site" description="Nucleophile" evidence="7">
    <location>
        <position position="387"/>
    </location>
</feature>
<name>A0ABT3NU85_9PROT</name>
<evidence type="ECO:0000256" key="4">
    <source>
        <dbReference type="ARBA" id="ARBA00022960"/>
    </source>
</evidence>
<evidence type="ECO:0000256" key="3">
    <source>
        <dbReference type="ARBA" id="ARBA00022679"/>
    </source>
</evidence>
<dbReference type="Pfam" id="PF03734">
    <property type="entry name" value="YkuD"/>
    <property type="match status" value="1"/>
</dbReference>